<evidence type="ECO:0000313" key="9">
    <source>
        <dbReference type="EMBL" id="OMO70927.1"/>
    </source>
</evidence>
<dbReference type="SUPFAM" id="SSF52266">
    <property type="entry name" value="SGNH hydrolase"/>
    <property type="match status" value="1"/>
</dbReference>
<keyword evidence="5 7" id="KW-1133">Transmembrane helix</keyword>
<evidence type="ECO:0000256" key="4">
    <source>
        <dbReference type="ARBA" id="ARBA00022729"/>
    </source>
</evidence>
<name>A0A1R3HKM1_COCAP</name>
<evidence type="ECO:0000259" key="8">
    <source>
        <dbReference type="Pfam" id="PF12819"/>
    </source>
</evidence>
<dbReference type="Proteomes" id="UP000188268">
    <property type="component" value="Unassembled WGS sequence"/>
</dbReference>
<dbReference type="InterPro" id="IPR032675">
    <property type="entry name" value="LRR_dom_sf"/>
</dbReference>
<keyword evidence="6 7" id="KW-0472">Membrane</keyword>
<comment type="caution">
    <text evidence="9">The sequence shown here is derived from an EMBL/GenBank/DDBJ whole genome shotgun (WGS) entry which is preliminary data.</text>
</comment>
<dbReference type="InterPro" id="IPR001087">
    <property type="entry name" value="GDSL"/>
</dbReference>
<dbReference type="CDD" id="cd01837">
    <property type="entry name" value="SGNH_plant_lipase_like"/>
    <property type="match status" value="1"/>
</dbReference>
<dbReference type="Gramene" id="OMO70927">
    <property type="protein sequence ID" value="OMO70927"/>
    <property type="gene ID" value="CCACVL1_18572"/>
</dbReference>
<dbReference type="InterPro" id="IPR024788">
    <property type="entry name" value="Malectin-like_Carb-bd_dom"/>
</dbReference>
<dbReference type="PANTHER" id="PTHR45642">
    <property type="entry name" value="GDSL ESTERASE/LIPASE EXL3"/>
    <property type="match status" value="1"/>
</dbReference>
<dbReference type="FunFam" id="3.40.50.1110:FF:000003">
    <property type="entry name" value="GDSL esterase/lipase APG"/>
    <property type="match status" value="1"/>
</dbReference>
<comment type="subcellular location">
    <subcellularLocation>
        <location evidence="1">Membrane</location>
        <topology evidence="1">Single-pass membrane protein</topology>
    </subcellularLocation>
</comment>
<dbReference type="Pfam" id="PF00657">
    <property type="entry name" value="Lipase_GDSL"/>
    <property type="match status" value="1"/>
</dbReference>
<evidence type="ECO:0000256" key="6">
    <source>
        <dbReference type="ARBA" id="ARBA00023136"/>
    </source>
</evidence>
<evidence type="ECO:0000256" key="3">
    <source>
        <dbReference type="ARBA" id="ARBA00022692"/>
    </source>
</evidence>
<evidence type="ECO:0000256" key="7">
    <source>
        <dbReference type="SAM" id="Phobius"/>
    </source>
</evidence>
<evidence type="ECO:0000256" key="2">
    <source>
        <dbReference type="ARBA" id="ARBA00008668"/>
    </source>
</evidence>
<evidence type="ECO:0000313" key="10">
    <source>
        <dbReference type="Proteomes" id="UP000188268"/>
    </source>
</evidence>
<accession>A0A1R3HKM1</accession>
<keyword evidence="10" id="KW-1185">Reference proteome</keyword>
<feature type="transmembrane region" description="Helical" evidence="7">
    <location>
        <begin position="262"/>
        <end position="285"/>
    </location>
</feature>
<evidence type="ECO:0000256" key="1">
    <source>
        <dbReference type="ARBA" id="ARBA00004167"/>
    </source>
</evidence>
<dbReference type="AlphaFoldDB" id="A0A1R3HKM1"/>
<reference evidence="9 10" key="1">
    <citation type="submission" date="2013-09" db="EMBL/GenBank/DDBJ databases">
        <title>Corchorus capsularis genome sequencing.</title>
        <authorList>
            <person name="Alam M."/>
            <person name="Haque M.S."/>
            <person name="Islam M.S."/>
            <person name="Emdad E.M."/>
            <person name="Islam M.M."/>
            <person name="Ahmed B."/>
            <person name="Halim A."/>
            <person name="Hossen Q.M.M."/>
            <person name="Hossain M.Z."/>
            <person name="Ahmed R."/>
            <person name="Khan M.M."/>
            <person name="Islam R."/>
            <person name="Rashid M.M."/>
            <person name="Khan S.A."/>
            <person name="Rahman M.S."/>
            <person name="Alam M."/>
        </authorList>
    </citation>
    <scope>NUCLEOTIDE SEQUENCE [LARGE SCALE GENOMIC DNA]</scope>
    <source>
        <strain evidence="10">cv. CVL-1</strain>
        <tissue evidence="9">Whole seedling</tissue>
    </source>
</reference>
<dbReference type="GO" id="GO:0016020">
    <property type="term" value="C:membrane"/>
    <property type="evidence" value="ECO:0007669"/>
    <property type="project" value="UniProtKB-SubCell"/>
</dbReference>
<gene>
    <name evidence="9" type="ORF">CCACVL1_18572</name>
</gene>
<comment type="similarity">
    <text evidence="2">Belongs to the 'GDSL' lipolytic enzyme family.</text>
</comment>
<protein>
    <submittedName>
        <fullName evidence="9">Lipase, GDSL</fullName>
    </submittedName>
</protein>
<organism evidence="9 10">
    <name type="scientific">Corchorus capsularis</name>
    <name type="common">Jute</name>
    <dbReference type="NCBI Taxonomy" id="210143"/>
    <lineage>
        <taxon>Eukaryota</taxon>
        <taxon>Viridiplantae</taxon>
        <taxon>Streptophyta</taxon>
        <taxon>Embryophyta</taxon>
        <taxon>Tracheophyta</taxon>
        <taxon>Spermatophyta</taxon>
        <taxon>Magnoliopsida</taxon>
        <taxon>eudicotyledons</taxon>
        <taxon>Gunneridae</taxon>
        <taxon>Pentapetalae</taxon>
        <taxon>rosids</taxon>
        <taxon>malvids</taxon>
        <taxon>Malvales</taxon>
        <taxon>Malvaceae</taxon>
        <taxon>Grewioideae</taxon>
        <taxon>Apeibeae</taxon>
        <taxon>Corchorus</taxon>
    </lineage>
</organism>
<keyword evidence="3 7" id="KW-0812">Transmembrane</keyword>
<dbReference type="EMBL" id="AWWV01011749">
    <property type="protein sequence ID" value="OMO70927.1"/>
    <property type="molecule type" value="Genomic_DNA"/>
</dbReference>
<feature type="domain" description="Malectin-like" evidence="8">
    <location>
        <begin position="52"/>
        <end position="181"/>
    </location>
</feature>
<dbReference type="PANTHER" id="PTHR45642:SF35">
    <property type="entry name" value="GDSL ESTERASE_LIPASE APG"/>
    <property type="match status" value="1"/>
</dbReference>
<proteinExistence type="inferred from homology"/>
<feature type="transmembrane region" description="Helical" evidence="7">
    <location>
        <begin position="7"/>
        <end position="30"/>
    </location>
</feature>
<dbReference type="GO" id="GO:0016788">
    <property type="term" value="F:hydrolase activity, acting on ester bonds"/>
    <property type="evidence" value="ECO:0007669"/>
    <property type="project" value="InterPro"/>
</dbReference>
<dbReference type="InterPro" id="IPR036514">
    <property type="entry name" value="SGNH_hydro_sf"/>
</dbReference>
<dbReference type="InterPro" id="IPR050592">
    <property type="entry name" value="GDSL_lipolytic_enzyme"/>
</dbReference>
<dbReference type="SUPFAM" id="SSF52058">
    <property type="entry name" value="L domain-like"/>
    <property type="match status" value="1"/>
</dbReference>
<dbReference type="Pfam" id="PF12819">
    <property type="entry name" value="Malectin_like"/>
    <property type="match status" value="1"/>
</dbReference>
<dbReference type="OrthoDB" id="987236at2759"/>
<sequence>MVSGRQTLFIVLNNLLLPIFICLIGISSSWDTPIITEAIKEVDVGIRRTLATQDHPGSVAINTSLDIDSTNGLPVEVLRTAVRPSNGSNSLTYSFESNSPTDQYFVTLHFAEIEGVAQNLLREFSIFMNGFKSKPIRLEYLKSLSLSFQNLTIQGGVNFTLVATKDSDLPPILNAFNIYKIRQFSLSPTNQSDGEISSSFSDLQALEFLNLSGNKFTGSIPQSLKDKSNYGSLVLSFADNPDLCQMDPCPLHHEGKTSNVPVVASIAASVIVLIVLSILLVFCMIRRRRKGETLTRTTQRMQSDMTTSGNPSEMSLLNLDSDMVPIARGGYAQESTRLVPAIMSFGDSGTDVGNNNYLPTIFKANYPPYGRDFANQKPTGRFCNGKLATDITAETLGFTTYPPAYLSPEASGKNLLIGANFASAGSGYDDKAASINHAITLTQQVEYFKEYKGKLAKVAGSNKSASIIKDSIYLLSAGTADFLQNYYVNPLLNHLYTPDQYSSMLIDSFKTFVKNIYGLGARKIGVTSLLPLGCTPLARTLFGYHKKECVAQFNTDSQQFNKKLNSAAASLQKRYPDLKIVIFDIFKPLYDVVKSPSNYGFVEATRGCCGTGKVETTWFLCNPKSSGTCPNATQYVFWDSVHPSQAANQVLADALIVQGIALI</sequence>
<dbReference type="Gene3D" id="2.60.120.430">
    <property type="entry name" value="Galactose-binding lectin"/>
    <property type="match status" value="1"/>
</dbReference>
<dbReference type="Gene3D" id="3.80.10.10">
    <property type="entry name" value="Ribonuclease Inhibitor"/>
    <property type="match status" value="1"/>
</dbReference>
<evidence type="ECO:0000256" key="5">
    <source>
        <dbReference type="ARBA" id="ARBA00022989"/>
    </source>
</evidence>
<dbReference type="GO" id="GO:0048046">
    <property type="term" value="C:apoplast"/>
    <property type="evidence" value="ECO:0007669"/>
    <property type="project" value="TreeGrafter"/>
</dbReference>
<dbReference type="STRING" id="210143.A0A1R3HKM1"/>
<dbReference type="InterPro" id="IPR035669">
    <property type="entry name" value="SGNH_plant_lipase-like"/>
</dbReference>
<keyword evidence="4" id="KW-0732">Signal</keyword>
<dbReference type="Gene3D" id="3.40.50.1110">
    <property type="entry name" value="SGNH hydrolase"/>
    <property type="match status" value="1"/>
</dbReference>